<dbReference type="OrthoDB" id="10348303at2759"/>
<dbReference type="InParanoid" id="G1XV77"/>
<gene>
    <name evidence="2" type="ORF">AOL_s00215g885</name>
</gene>
<evidence type="ECO:0000313" key="3">
    <source>
        <dbReference type="Proteomes" id="UP000008784"/>
    </source>
</evidence>
<dbReference type="HOGENOM" id="CLU_1089792_0_0_1"/>
<keyword evidence="1" id="KW-1133">Transmembrane helix</keyword>
<comment type="caution">
    <text evidence="2">The sequence shown here is derived from an EMBL/GenBank/DDBJ whole genome shotgun (WGS) entry which is preliminary data.</text>
</comment>
<accession>G1XV77</accession>
<dbReference type="EMBL" id="ADOT01000323">
    <property type="protein sequence ID" value="EGX42936.1"/>
    <property type="molecule type" value="Genomic_DNA"/>
</dbReference>
<protein>
    <submittedName>
        <fullName evidence="2">Uncharacterized protein</fullName>
    </submittedName>
</protein>
<dbReference type="Proteomes" id="UP000008784">
    <property type="component" value="Unassembled WGS sequence"/>
</dbReference>
<dbReference type="GeneID" id="22899362"/>
<keyword evidence="1" id="KW-0472">Membrane</keyword>
<sequence length="255" mass="29092">MSAIMNATKSNLNANHGGLLVVPSDKRVRRPSPAYSETESIFSKVSEDHSDITCNERQIKFVRFYPKIPGLIPRFFDCCYETVEVFLTAPFFNSKVADAADSVVGNFFQETNKMRGNIWTTVEDLAGNILMYRIQHPSTPYVNHYENEIEVIGDQFGGAISVYLQLTLPWYFHPMNITKSFVVFAVLLMTVDFCYWGFACGLVTHLLLGFRHGKHDEQWNDRYVWFGCLCTCKADLAVQFDEDDEKSEDDGDGDQ</sequence>
<reference evidence="2 3" key="1">
    <citation type="journal article" date="2011" name="PLoS Pathog.">
        <title>Genomic and proteomic analyses of the fungus Arthrobotrys oligospora provide insights into nematode-trap formation.</title>
        <authorList>
            <person name="Yang J."/>
            <person name="Wang L."/>
            <person name="Ji X."/>
            <person name="Feng Y."/>
            <person name="Li X."/>
            <person name="Zou C."/>
            <person name="Xu J."/>
            <person name="Ren Y."/>
            <person name="Mi Q."/>
            <person name="Wu J."/>
            <person name="Liu S."/>
            <person name="Liu Y."/>
            <person name="Huang X."/>
            <person name="Wang H."/>
            <person name="Niu X."/>
            <person name="Li J."/>
            <person name="Liang L."/>
            <person name="Luo Y."/>
            <person name="Ji K."/>
            <person name="Zhou W."/>
            <person name="Yu Z."/>
            <person name="Li G."/>
            <person name="Liu Y."/>
            <person name="Li L."/>
            <person name="Qiao M."/>
            <person name="Feng L."/>
            <person name="Zhang K.-Q."/>
        </authorList>
    </citation>
    <scope>NUCLEOTIDE SEQUENCE [LARGE SCALE GENOMIC DNA]</scope>
    <source>
        <strain evidence="3">ATCC 24927 / CBS 115.81 / DSM 1491</strain>
    </source>
</reference>
<dbReference type="AlphaFoldDB" id="G1XV77"/>
<organism evidence="2 3">
    <name type="scientific">Arthrobotrys oligospora (strain ATCC 24927 / CBS 115.81 / DSM 1491)</name>
    <name type="common">Nematode-trapping fungus</name>
    <name type="synonym">Didymozoophaga oligospora</name>
    <dbReference type="NCBI Taxonomy" id="756982"/>
    <lineage>
        <taxon>Eukaryota</taxon>
        <taxon>Fungi</taxon>
        <taxon>Dikarya</taxon>
        <taxon>Ascomycota</taxon>
        <taxon>Pezizomycotina</taxon>
        <taxon>Orbiliomycetes</taxon>
        <taxon>Orbiliales</taxon>
        <taxon>Orbiliaceae</taxon>
        <taxon>Orbilia</taxon>
        <taxon>Orbilia oligospora</taxon>
    </lineage>
</organism>
<keyword evidence="1" id="KW-0812">Transmembrane</keyword>
<proteinExistence type="predicted"/>
<feature type="transmembrane region" description="Helical" evidence="1">
    <location>
        <begin position="181"/>
        <end position="208"/>
    </location>
</feature>
<name>G1XV77_ARTOA</name>
<dbReference type="RefSeq" id="XP_011128389.1">
    <property type="nucleotide sequence ID" value="XM_011130087.1"/>
</dbReference>
<evidence type="ECO:0000313" key="2">
    <source>
        <dbReference type="EMBL" id="EGX42936.1"/>
    </source>
</evidence>
<keyword evidence="3" id="KW-1185">Reference proteome</keyword>
<evidence type="ECO:0000256" key="1">
    <source>
        <dbReference type="SAM" id="Phobius"/>
    </source>
</evidence>